<comment type="similarity">
    <text evidence="1">Belongs to the LysR transcriptional regulatory family.</text>
</comment>
<evidence type="ECO:0000313" key="6">
    <source>
        <dbReference type="EMBL" id="VYT29892.1"/>
    </source>
</evidence>
<dbReference type="PROSITE" id="PS50931">
    <property type="entry name" value="HTH_LYSR"/>
    <property type="match status" value="1"/>
</dbReference>
<dbReference type="AlphaFoldDB" id="A0A6N2VM32"/>
<dbReference type="PRINTS" id="PR00039">
    <property type="entry name" value="HTHLYSR"/>
</dbReference>
<evidence type="ECO:0000256" key="1">
    <source>
        <dbReference type="ARBA" id="ARBA00009437"/>
    </source>
</evidence>
<gene>
    <name evidence="6" type="primary">cmpR_2</name>
    <name evidence="6" type="ORF">BGLFYP119_00051</name>
</gene>
<protein>
    <submittedName>
        <fullName evidence="6">HTH-type transcriptional activator CmpR</fullName>
    </submittedName>
</protein>
<evidence type="ECO:0000256" key="3">
    <source>
        <dbReference type="ARBA" id="ARBA00023125"/>
    </source>
</evidence>
<reference evidence="6" key="1">
    <citation type="submission" date="2019-11" db="EMBL/GenBank/DDBJ databases">
        <authorList>
            <person name="Feng L."/>
        </authorList>
    </citation>
    <scope>NUCLEOTIDE SEQUENCE</scope>
    <source>
        <strain evidence="6">BgluceraseaLFYP119</strain>
    </source>
</reference>
<dbReference type="RefSeq" id="WP_156355299.1">
    <property type="nucleotide sequence ID" value="NZ_CACRST010000027.1"/>
</dbReference>
<dbReference type="SUPFAM" id="SSF46785">
    <property type="entry name" value="Winged helix' DNA-binding domain"/>
    <property type="match status" value="1"/>
</dbReference>
<keyword evidence="4" id="KW-0804">Transcription</keyword>
<dbReference type="InterPro" id="IPR000847">
    <property type="entry name" value="LysR_HTH_N"/>
</dbReference>
<dbReference type="InterPro" id="IPR036390">
    <property type="entry name" value="WH_DNA-bd_sf"/>
</dbReference>
<dbReference type="Gene3D" id="1.10.10.10">
    <property type="entry name" value="Winged helix-like DNA-binding domain superfamily/Winged helix DNA-binding domain"/>
    <property type="match status" value="1"/>
</dbReference>
<feature type="domain" description="HTH lysR-type" evidence="5">
    <location>
        <begin position="1"/>
        <end position="58"/>
    </location>
</feature>
<dbReference type="InterPro" id="IPR036388">
    <property type="entry name" value="WH-like_DNA-bd_sf"/>
</dbReference>
<keyword evidence="2" id="KW-0805">Transcription regulation</keyword>
<dbReference type="GO" id="GO:0000976">
    <property type="term" value="F:transcription cis-regulatory region binding"/>
    <property type="evidence" value="ECO:0007669"/>
    <property type="project" value="TreeGrafter"/>
</dbReference>
<dbReference type="Pfam" id="PF00126">
    <property type="entry name" value="HTH_1"/>
    <property type="match status" value="1"/>
</dbReference>
<dbReference type="Gene3D" id="3.40.190.290">
    <property type="match status" value="1"/>
</dbReference>
<evidence type="ECO:0000256" key="4">
    <source>
        <dbReference type="ARBA" id="ARBA00023163"/>
    </source>
</evidence>
<dbReference type="PANTHER" id="PTHR30126:SF39">
    <property type="entry name" value="HTH-TYPE TRANSCRIPTIONAL REGULATOR CYSL"/>
    <property type="match status" value="1"/>
</dbReference>
<dbReference type="SUPFAM" id="SSF53850">
    <property type="entry name" value="Periplasmic binding protein-like II"/>
    <property type="match status" value="1"/>
</dbReference>
<proteinExistence type="inferred from homology"/>
<evidence type="ECO:0000256" key="2">
    <source>
        <dbReference type="ARBA" id="ARBA00023015"/>
    </source>
</evidence>
<dbReference type="GO" id="GO:0003700">
    <property type="term" value="F:DNA-binding transcription factor activity"/>
    <property type="evidence" value="ECO:0007669"/>
    <property type="project" value="InterPro"/>
</dbReference>
<dbReference type="InterPro" id="IPR005119">
    <property type="entry name" value="LysR_subst-bd"/>
</dbReference>
<organism evidence="6">
    <name type="scientific">Blautia glucerasea</name>
    <dbReference type="NCBI Taxonomy" id="536633"/>
    <lineage>
        <taxon>Bacteria</taxon>
        <taxon>Bacillati</taxon>
        <taxon>Bacillota</taxon>
        <taxon>Clostridia</taxon>
        <taxon>Lachnospirales</taxon>
        <taxon>Lachnospiraceae</taxon>
        <taxon>Blautia</taxon>
    </lineage>
</organism>
<dbReference type="PANTHER" id="PTHR30126">
    <property type="entry name" value="HTH-TYPE TRANSCRIPTIONAL REGULATOR"/>
    <property type="match status" value="1"/>
</dbReference>
<evidence type="ECO:0000259" key="5">
    <source>
        <dbReference type="PROSITE" id="PS50931"/>
    </source>
</evidence>
<name>A0A6N2VM32_9FIRM</name>
<sequence>MTIRHLQIFTTVADAGSMSKAAKLLHISQPGISQAVSELERYYGVRLFERLSQKLFLTKEGELLLSFSRHILDSFDKMEEAMQNASRKTRLHIGCSVSIGTCLINELLDEAEKRLPNCDFQITVTNSTQIEQAILDSQVDVGIVEGTVKNENLIILPMCEDELVMVCSRKHPLARHDSITLSMLQGQNYVSRESGSTDRNQFEQLLDEQDIRLNRTFRSTSTDAIKNAVLCGRGIAVFSKRMIEKDVEDGSLVILPLENVRVTRNFHLILHKNKYISSEIQTIKDICIEYGRIH</sequence>
<keyword evidence="3" id="KW-0238">DNA-binding</keyword>
<accession>A0A6N2VM32</accession>
<dbReference type="FunFam" id="1.10.10.10:FF:000001">
    <property type="entry name" value="LysR family transcriptional regulator"/>
    <property type="match status" value="1"/>
</dbReference>
<dbReference type="EMBL" id="CACRST010000027">
    <property type="protein sequence ID" value="VYT29892.1"/>
    <property type="molecule type" value="Genomic_DNA"/>
</dbReference>
<dbReference type="Pfam" id="PF03466">
    <property type="entry name" value="LysR_substrate"/>
    <property type="match status" value="1"/>
</dbReference>